<organism evidence="3 4">
    <name type="scientific">Ollibium composti</name>
    <dbReference type="NCBI Taxonomy" id="2675109"/>
    <lineage>
        <taxon>Bacteria</taxon>
        <taxon>Pseudomonadati</taxon>
        <taxon>Pseudomonadota</taxon>
        <taxon>Alphaproteobacteria</taxon>
        <taxon>Hyphomicrobiales</taxon>
        <taxon>Phyllobacteriaceae</taxon>
        <taxon>Ollibium</taxon>
    </lineage>
</organism>
<accession>A0ABY2Q449</accession>
<sequence length="88" mass="9844">MSANAMREMSASEARSKFSEVFDAAYHGNPVVVRKHSRTVAIISMELLQSLAELEAKRDSEKARKALREFLKEGGTPMSQLKKELGFD</sequence>
<dbReference type="InterPro" id="IPR006442">
    <property type="entry name" value="Antitoxin_Phd/YefM"/>
</dbReference>
<reference evidence="3 4" key="1">
    <citation type="submission" date="2019-04" db="EMBL/GenBank/DDBJ databases">
        <title>Mesorhizobium composti sp. nov., isolated from compost.</title>
        <authorList>
            <person name="Lin S.-Y."/>
            <person name="Hameed A."/>
            <person name="Hsieh Y.-T."/>
            <person name="Young C.-C."/>
        </authorList>
    </citation>
    <scope>NUCLEOTIDE SEQUENCE [LARGE SCALE GENOMIC DNA]</scope>
    <source>
        <strain evidence="3 4">CC-YTH430</strain>
    </source>
</reference>
<dbReference type="NCBIfam" id="TIGR01552">
    <property type="entry name" value="phd_fam"/>
    <property type="match status" value="1"/>
</dbReference>
<evidence type="ECO:0000313" key="3">
    <source>
        <dbReference type="EMBL" id="THF55811.1"/>
    </source>
</evidence>
<dbReference type="Gene3D" id="3.40.1620.10">
    <property type="entry name" value="YefM-like domain"/>
    <property type="match status" value="1"/>
</dbReference>
<dbReference type="RefSeq" id="WP_136359407.1">
    <property type="nucleotide sequence ID" value="NZ_SSNY01000010.1"/>
</dbReference>
<evidence type="ECO:0000256" key="2">
    <source>
        <dbReference type="RuleBase" id="RU362080"/>
    </source>
</evidence>
<dbReference type="EMBL" id="SSNY01000010">
    <property type="protein sequence ID" value="THF55811.1"/>
    <property type="molecule type" value="Genomic_DNA"/>
</dbReference>
<protein>
    <recommendedName>
        <fullName evidence="2">Antitoxin</fullName>
    </recommendedName>
</protein>
<dbReference type="Proteomes" id="UP000306441">
    <property type="component" value="Unassembled WGS sequence"/>
</dbReference>
<comment type="function">
    <text evidence="2">Antitoxin component of a type II toxin-antitoxin (TA) system.</text>
</comment>
<keyword evidence="4" id="KW-1185">Reference proteome</keyword>
<dbReference type="Pfam" id="PF02604">
    <property type="entry name" value="PhdYeFM_antitox"/>
    <property type="match status" value="1"/>
</dbReference>
<gene>
    <name evidence="3" type="ORF">E6C48_17240</name>
</gene>
<comment type="caution">
    <text evidence="3">The sequence shown here is derived from an EMBL/GenBank/DDBJ whole genome shotgun (WGS) entry which is preliminary data.</text>
</comment>
<name>A0ABY2Q449_9HYPH</name>
<evidence type="ECO:0000313" key="4">
    <source>
        <dbReference type="Proteomes" id="UP000306441"/>
    </source>
</evidence>
<comment type="similarity">
    <text evidence="1 2">Belongs to the phD/YefM antitoxin family.</text>
</comment>
<dbReference type="SUPFAM" id="SSF143120">
    <property type="entry name" value="YefM-like"/>
    <property type="match status" value="1"/>
</dbReference>
<proteinExistence type="inferred from homology"/>
<dbReference type="InterPro" id="IPR036165">
    <property type="entry name" value="YefM-like_sf"/>
</dbReference>
<evidence type="ECO:0000256" key="1">
    <source>
        <dbReference type="ARBA" id="ARBA00009981"/>
    </source>
</evidence>